<evidence type="ECO:0000256" key="12">
    <source>
        <dbReference type="HAMAP-Rule" id="MF_00388"/>
    </source>
</evidence>
<evidence type="ECO:0000256" key="3">
    <source>
        <dbReference type="ARBA" id="ARBA00005002"/>
    </source>
</evidence>
<dbReference type="PANTHER" id="PTHR33694">
    <property type="entry name" value="UDP-3-O-ACYL-N-ACETYLGLUCOSAMINE DEACETYLASE 1, MITOCHONDRIAL-RELATED"/>
    <property type="match status" value="1"/>
</dbReference>
<evidence type="ECO:0000313" key="14">
    <source>
        <dbReference type="Proteomes" id="UP000006732"/>
    </source>
</evidence>
<comment type="cofactor">
    <cofactor evidence="1 12">
        <name>Zn(2+)</name>
        <dbReference type="ChEBI" id="CHEBI:29105"/>
    </cofactor>
</comment>
<evidence type="ECO:0000256" key="6">
    <source>
        <dbReference type="ARBA" id="ARBA00022556"/>
    </source>
</evidence>
<keyword evidence="7 12" id="KW-0479">Metal-binding</keyword>
<keyword evidence="6 12" id="KW-0441">Lipid A biosynthesis</keyword>
<dbReference type="SUPFAM" id="SSF54211">
    <property type="entry name" value="Ribosomal protein S5 domain 2-like"/>
    <property type="match status" value="2"/>
</dbReference>
<gene>
    <name evidence="12" type="primary">lpxC</name>
    <name evidence="13" type="ordered locus">Ppro_0747</name>
</gene>
<dbReference type="InterPro" id="IPR004463">
    <property type="entry name" value="UDP-acyl_GlcNac_deAcase"/>
</dbReference>
<evidence type="ECO:0000256" key="9">
    <source>
        <dbReference type="ARBA" id="ARBA00022833"/>
    </source>
</evidence>
<evidence type="ECO:0000313" key="13">
    <source>
        <dbReference type="EMBL" id="ABK98377.1"/>
    </source>
</evidence>
<dbReference type="STRING" id="338966.Ppro_0747"/>
<dbReference type="PANTHER" id="PTHR33694:SF1">
    <property type="entry name" value="UDP-3-O-ACYL-N-ACETYLGLUCOSAMINE DEACETYLASE 1, MITOCHONDRIAL-RELATED"/>
    <property type="match status" value="1"/>
</dbReference>
<keyword evidence="8 12" id="KW-0378">Hydrolase</keyword>
<dbReference type="GO" id="GO:0009245">
    <property type="term" value="P:lipid A biosynthetic process"/>
    <property type="evidence" value="ECO:0007669"/>
    <property type="project" value="UniProtKB-UniRule"/>
</dbReference>
<protein>
    <recommendedName>
        <fullName evidence="4 12">UDP-3-O-acyl-N-acetylglucosamine deacetylase</fullName>
        <shortName evidence="12">UDP-3-O-acyl-GlcNAc deacetylase</shortName>
        <ecNumber evidence="4 12">3.5.1.108</ecNumber>
    </recommendedName>
    <alternativeName>
        <fullName evidence="12">UDP-3-O-[R-3-hydroxymyristoyl]-N-acetylglucosamine deacetylase</fullName>
    </alternativeName>
</protein>
<reference evidence="13 14" key="1">
    <citation type="submission" date="2006-10" db="EMBL/GenBank/DDBJ databases">
        <title>Complete sequence of chromosome of Pelobacter propionicus DSM 2379.</title>
        <authorList>
            <consortium name="US DOE Joint Genome Institute"/>
            <person name="Copeland A."/>
            <person name="Lucas S."/>
            <person name="Lapidus A."/>
            <person name="Barry K."/>
            <person name="Detter J.C."/>
            <person name="Glavina del Rio T."/>
            <person name="Hammon N."/>
            <person name="Israni S."/>
            <person name="Dalin E."/>
            <person name="Tice H."/>
            <person name="Pitluck S."/>
            <person name="Saunders E."/>
            <person name="Brettin T."/>
            <person name="Bruce D."/>
            <person name="Han C."/>
            <person name="Tapia R."/>
            <person name="Schmutz J."/>
            <person name="Larimer F."/>
            <person name="Land M."/>
            <person name="Hauser L."/>
            <person name="Kyrpides N."/>
            <person name="Kim E."/>
            <person name="Lovley D."/>
            <person name="Richardson P."/>
        </authorList>
    </citation>
    <scope>NUCLEOTIDE SEQUENCE [LARGE SCALE GENOMIC DNA]</scope>
    <source>
        <strain evidence="14">DSM 2379 / NBRC 103807 / OttBd1</strain>
    </source>
</reference>
<dbReference type="NCBIfam" id="TIGR00325">
    <property type="entry name" value="lpxC"/>
    <property type="match status" value="1"/>
</dbReference>
<comment type="pathway">
    <text evidence="3 12">Glycolipid biosynthesis; lipid IV(A) biosynthesis; lipid IV(A) from (3R)-3-hydroxytetradecanoyl-[acyl-carrier-protein] and UDP-N-acetyl-alpha-D-glucosamine: step 2/6.</text>
</comment>
<feature type="active site" description="Proton donor" evidence="12">
    <location>
        <position position="270"/>
    </location>
</feature>
<dbReference type="Pfam" id="PF03331">
    <property type="entry name" value="LpxC"/>
    <property type="match status" value="1"/>
</dbReference>
<evidence type="ECO:0000256" key="8">
    <source>
        <dbReference type="ARBA" id="ARBA00022801"/>
    </source>
</evidence>
<sequence length="290" mass="32588">MWPLDGSSQTCHSRPMIKRQTTINRIFKVTGIGLHTGREVNLEFLPRREFGIAFVHNGNLIPARYDMVADTRLSTLIASGGSSVSTIEHLMAAFYFSGITNCLVYIDGPEVPILDGSAWEFYQGMWKAGVYEFPESGVYLRVQRTVEVSHNDSWVRMKPLNTLDITMTIEFRQPVGKQKKRVTDVENAFSIINSRTFTLEEEIEAIKKAGLAKGGSLDNAVVIGADDVINPQGLRYKKELVNHKILDLIGDLYTSGYRILGKVEANKTGHHLNNLFLRELFSDPANYAIY</sequence>
<keyword evidence="10 12" id="KW-0443">Lipid metabolism</keyword>
<dbReference type="GO" id="GO:0046872">
    <property type="term" value="F:metal ion binding"/>
    <property type="evidence" value="ECO:0007669"/>
    <property type="project" value="UniProtKB-KW"/>
</dbReference>
<dbReference type="InterPro" id="IPR020568">
    <property type="entry name" value="Ribosomal_Su5_D2-typ_SF"/>
</dbReference>
<dbReference type="HOGENOM" id="CLU_046528_1_0_7"/>
<keyword evidence="5 12" id="KW-0444">Lipid biosynthesis</keyword>
<dbReference type="HAMAP" id="MF_00388">
    <property type="entry name" value="LpxC"/>
    <property type="match status" value="1"/>
</dbReference>
<comment type="function">
    <text evidence="2 12">Catalyzes the hydrolysis of UDP-3-O-myristoyl-N-acetylglucosamine to form UDP-3-O-myristoylglucosamine and acetate, the committed step in lipid A biosynthesis.</text>
</comment>
<dbReference type="AlphaFoldDB" id="A1AM07"/>
<dbReference type="Gene3D" id="3.30.230.20">
    <property type="entry name" value="lpxc deacetylase, domain 1"/>
    <property type="match status" value="1"/>
</dbReference>
<dbReference type="Proteomes" id="UP000006732">
    <property type="component" value="Chromosome"/>
</dbReference>
<dbReference type="GO" id="GO:0103117">
    <property type="term" value="F:UDP-3-O-acyl-N-acetylglucosamine deacetylase activity"/>
    <property type="evidence" value="ECO:0007669"/>
    <property type="project" value="UniProtKB-UniRule"/>
</dbReference>
<evidence type="ECO:0000256" key="7">
    <source>
        <dbReference type="ARBA" id="ARBA00022723"/>
    </source>
</evidence>
<comment type="catalytic activity">
    <reaction evidence="11 12">
        <text>a UDP-3-O-[(3R)-3-hydroxyacyl]-N-acetyl-alpha-D-glucosamine + H2O = a UDP-3-O-[(3R)-3-hydroxyacyl]-alpha-D-glucosamine + acetate</text>
        <dbReference type="Rhea" id="RHEA:67816"/>
        <dbReference type="ChEBI" id="CHEBI:15377"/>
        <dbReference type="ChEBI" id="CHEBI:30089"/>
        <dbReference type="ChEBI" id="CHEBI:137740"/>
        <dbReference type="ChEBI" id="CHEBI:173225"/>
        <dbReference type="EC" id="3.5.1.108"/>
    </reaction>
</comment>
<evidence type="ECO:0000256" key="5">
    <source>
        <dbReference type="ARBA" id="ARBA00022516"/>
    </source>
</evidence>
<evidence type="ECO:0000256" key="1">
    <source>
        <dbReference type="ARBA" id="ARBA00001947"/>
    </source>
</evidence>
<evidence type="ECO:0000256" key="4">
    <source>
        <dbReference type="ARBA" id="ARBA00012745"/>
    </source>
</evidence>
<organism evidence="13 14">
    <name type="scientific">Pelobacter propionicus (strain DSM 2379 / NBRC 103807 / OttBd1)</name>
    <dbReference type="NCBI Taxonomy" id="338966"/>
    <lineage>
        <taxon>Bacteria</taxon>
        <taxon>Pseudomonadati</taxon>
        <taxon>Thermodesulfobacteriota</taxon>
        <taxon>Desulfuromonadia</taxon>
        <taxon>Desulfuromonadales</taxon>
        <taxon>Desulfuromonadaceae</taxon>
        <taxon>Pelobacter</taxon>
    </lineage>
</organism>
<feature type="binding site" evidence="12">
    <location>
        <position position="243"/>
    </location>
    <ligand>
        <name>Zn(2+)</name>
        <dbReference type="ChEBI" id="CHEBI:29105"/>
    </ligand>
</feature>
<dbReference type="GO" id="GO:0016020">
    <property type="term" value="C:membrane"/>
    <property type="evidence" value="ECO:0007669"/>
    <property type="project" value="GOC"/>
</dbReference>
<evidence type="ECO:0000256" key="2">
    <source>
        <dbReference type="ARBA" id="ARBA00002923"/>
    </source>
</evidence>
<dbReference type="eggNOG" id="COG0774">
    <property type="taxonomic scope" value="Bacteria"/>
</dbReference>
<keyword evidence="14" id="KW-1185">Reference proteome</keyword>
<dbReference type="EC" id="3.5.1.108" evidence="4 12"/>
<dbReference type="InterPro" id="IPR011334">
    <property type="entry name" value="UDP-acyl_GlcNac_deAcase_C"/>
</dbReference>
<proteinExistence type="inferred from homology"/>
<dbReference type="Gene3D" id="3.30.1700.10">
    <property type="entry name" value="lpxc deacetylase, domain 2"/>
    <property type="match status" value="1"/>
</dbReference>
<dbReference type="KEGG" id="ppd:Ppro_0747"/>
<evidence type="ECO:0000256" key="11">
    <source>
        <dbReference type="ARBA" id="ARBA00024535"/>
    </source>
</evidence>
<keyword evidence="9 12" id="KW-0862">Zinc</keyword>
<feature type="binding site" evidence="12">
    <location>
        <position position="89"/>
    </location>
    <ligand>
        <name>Zn(2+)</name>
        <dbReference type="ChEBI" id="CHEBI:29105"/>
    </ligand>
</feature>
<dbReference type="InterPro" id="IPR015870">
    <property type="entry name" value="UDP-acyl_N-AcGlcN_deAcase_N"/>
</dbReference>
<dbReference type="EMBL" id="CP000482">
    <property type="protein sequence ID" value="ABK98377.1"/>
    <property type="molecule type" value="Genomic_DNA"/>
</dbReference>
<dbReference type="UniPathway" id="UPA00359">
    <property type="reaction ID" value="UER00478"/>
</dbReference>
<comment type="similarity">
    <text evidence="12">Belongs to the LpxC family.</text>
</comment>
<evidence type="ECO:0000256" key="10">
    <source>
        <dbReference type="ARBA" id="ARBA00023098"/>
    </source>
</evidence>
<feature type="binding site" evidence="12">
    <location>
        <position position="247"/>
    </location>
    <ligand>
        <name>Zn(2+)</name>
        <dbReference type="ChEBI" id="CHEBI:29105"/>
    </ligand>
</feature>
<accession>A1AM07</accession>
<name>A1AM07_PELPD</name>